<organism evidence="1 2">
    <name type="scientific">Gouania willdenowi</name>
    <name type="common">Blunt-snouted clingfish</name>
    <name type="synonym">Lepadogaster willdenowi</name>
    <dbReference type="NCBI Taxonomy" id="441366"/>
    <lineage>
        <taxon>Eukaryota</taxon>
        <taxon>Metazoa</taxon>
        <taxon>Chordata</taxon>
        <taxon>Craniata</taxon>
        <taxon>Vertebrata</taxon>
        <taxon>Euteleostomi</taxon>
        <taxon>Actinopterygii</taxon>
        <taxon>Neopterygii</taxon>
        <taxon>Teleostei</taxon>
        <taxon>Neoteleostei</taxon>
        <taxon>Acanthomorphata</taxon>
        <taxon>Ovalentaria</taxon>
        <taxon>Blenniimorphae</taxon>
        <taxon>Blenniiformes</taxon>
        <taxon>Gobiesocoidei</taxon>
        <taxon>Gobiesocidae</taxon>
        <taxon>Gobiesocinae</taxon>
        <taxon>Gouania</taxon>
    </lineage>
</organism>
<name>A0A8C5EJN6_GOUWI</name>
<reference evidence="1" key="3">
    <citation type="submission" date="2025-09" db="UniProtKB">
        <authorList>
            <consortium name="Ensembl"/>
        </authorList>
    </citation>
    <scope>IDENTIFICATION</scope>
</reference>
<evidence type="ECO:0000313" key="2">
    <source>
        <dbReference type="Proteomes" id="UP000694680"/>
    </source>
</evidence>
<evidence type="ECO:0000313" key="1">
    <source>
        <dbReference type="Ensembl" id="ENSGWIP00000020802.1"/>
    </source>
</evidence>
<accession>A0A8C5EJN6</accession>
<protein>
    <submittedName>
        <fullName evidence="1">Uncharacterized LOC114468879</fullName>
    </submittedName>
</protein>
<dbReference type="Ensembl" id="ENSGWIT00000022843.1">
    <property type="protein sequence ID" value="ENSGWIP00000020802.1"/>
    <property type="gene ID" value="ENSGWIG00000011261.1"/>
</dbReference>
<reference evidence="1" key="1">
    <citation type="submission" date="2020-06" db="EMBL/GenBank/DDBJ databases">
        <authorList>
            <consortium name="Wellcome Sanger Institute Data Sharing"/>
        </authorList>
    </citation>
    <scope>NUCLEOTIDE SEQUENCE [LARGE SCALE GENOMIC DNA]</scope>
</reference>
<reference evidence="1" key="2">
    <citation type="submission" date="2025-08" db="UniProtKB">
        <authorList>
            <consortium name="Ensembl"/>
        </authorList>
    </citation>
    <scope>IDENTIFICATION</scope>
</reference>
<dbReference type="AlphaFoldDB" id="A0A8C5EJN6"/>
<keyword evidence="2" id="KW-1185">Reference proteome</keyword>
<proteinExistence type="predicted"/>
<gene>
    <name evidence="1" type="primary">si:dkey-225f5.4</name>
</gene>
<dbReference type="Proteomes" id="UP000694680">
    <property type="component" value="Chromosome 8"/>
</dbReference>
<sequence length="390" mass="43290">MLPLGVSCGSMEELLLSNDSAAAVLAWWGGTPCCRCRVLQTCDPALLVPCGLTDTECDGGQLAVSYLMDSRRVQKVLWRQLFVLDSMMSLLEGLESDKQTQTCPPQQPEGGARTKWKSLKLQSRSMMEETETLLTHLQDKITQIHKRRDTLSALVIELKGKKQLHQQLTDSLLIAHNALHTCEHQLTSLRVESDAALAQLVVQQRIRDQLQACVSALETDTQFHLLSLSQSELSLELRPHPPSHLTSNQLESLRVLLTWSPALCFTLQVCGGGASFLQDYVRGGWAEVSAALLEVMQSYAGQVEMLTEIQALRSSFAIDWRPAQRLLVYLKTASLVCELQVEEGYPLTGRAHLVSVLRDGHTVDLTGLQPPEAKLSLTHWLLFLCSCPII</sequence>